<keyword evidence="9" id="KW-1185">Reference proteome</keyword>
<feature type="domain" description="Major facilitator superfamily (MFS) profile" evidence="7">
    <location>
        <begin position="1"/>
        <end position="197"/>
    </location>
</feature>
<accession>A0ABV5WGN9</accession>
<name>A0ABV5WGN9_9BACI</name>
<feature type="transmembrane region" description="Helical" evidence="6">
    <location>
        <begin position="33"/>
        <end position="58"/>
    </location>
</feature>
<dbReference type="PANTHER" id="PTHR42718">
    <property type="entry name" value="MAJOR FACILITATOR SUPERFAMILY MULTIDRUG TRANSPORTER MFSC"/>
    <property type="match status" value="1"/>
</dbReference>
<evidence type="ECO:0000256" key="1">
    <source>
        <dbReference type="ARBA" id="ARBA00004651"/>
    </source>
</evidence>
<dbReference type="InterPro" id="IPR020846">
    <property type="entry name" value="MFS_dom"/>
</dbReference>
<dbReference type="SUPFAM" id="SSF103473">
    <property type="entry name" value="MFS general substrate transporter"/>
    <property type="match status" value="1"/>
</dbReference>
<protein>
    <submittedName>
        <fullName evidence="8">MFS transporter</fullName>
    </submittedName>
</protein>
<organism evidence="8 9">
    <name type="scientific">Ectobacillus funiculus</name>
    <dbReference type="NCBI Taxonomy" id="137993"/>
    <lineage>
        <taxon>Bacteria</taxon>
        <taxon>Bacillati</taxon>
        <taxon>Bacillota</taxon>
        <taxon>Bacilli</taxon>
        <taxon>Bacillales</taxon>
        <taxon>Bacillaceae</taxon>
        <taxon>Ectobacillus</taxon>
    </lineage>
</organism>
<evidence type="ECO:0000256" key="2">
    <source>
        <dbReference type="ARBA" id="ARBA00022448"/>
    </source>
</evidence>
<keyword evidence="5 6" id="KW-0472">Membrane</keyword>
<reference evidence="8 9" key="1">
    <citation type="submission" date="2024-09" db="EMBL/GenBank/DDBJ databases">
        <authorList>
            <person name="Sun Q."/>
            <person name="Mori K."/>
        </authorList>
    </citation>
    <scope>NUCLEOTIDE SEQUENCE [LARGE SCALE GENOMIC DNA]</scope>
    <source>
        <strain evidence="8 9">JCM 11201</strain>
    </source>
</reference>
<dbReference type="Gene3D" id="1.20.1250.20">
    <property type="entry name" value="MFS general substrate transporter like domains"/>
    <property type="match status" value="1"/>
</dbReference>
<evidence type="ECO:0000256" key="4">
    <source>
        <dbReference type="ARBA" id="ARBA00022989"/>
    </source>
</evidence>
<dbReference type="RefSeq" id="WP_379950125.1">
    <property type="nucleotide sequence ID" value="NZ_JBHMAF010000091.1"/>
</dbReference>
<comment type="subcellular location">
    <subcellularLocation>
        <location evidence="1">Cell membrane</location>
        <topology evidence="1">Multi-pass membrane protein</topology>
    </subcellularLocation>
</comment>
<keyword evidence="3 6" id="KW-0812">Transmembrane</keyword>
<gene>
    <name evidence="8" type="ORF">ACFFMS_15360</name>
</gene>
<dbReference type="PANTHER" id="PTHR42718:SF9">
    <property type="entry name" value="MAJOR FACILITATOR SUPERFAMILY MULTIDRUG TRANSPORTER MFSC"/>
    <property type="match status" value="1"/>
</dbReference>
<dbReference type="Proteomes" id="UP001589609">
    <property type="component" value="Unassembled WGS sequence"/>
</dbReference>
<dbReference type="EMBL" id="JBHMAF010000091">
    <property type="protein sequence ID" value="MFB9759780.1"/>
    <property type="molecule type" value="Genomic_DNA"/>
</dbReference>
<sequence length="197" mass="21368">MKTAWLVSALYLATAIGQPVVGKLIDIFGPRLLFLIATSLVGISSLIAIFATNIWWLVVARVLLGFGTCAGYPASMYLIRREAERTGEESSTSILTLLAISSQTIAVVGPTLGGLLIEVGGWQSTFIVNIPLSLACVLLGYFRFPRGLGDSLRKEEKVTSIDFIGIIFFGITLISALLFLMSPNWHNVYLLIIESIS</sequence>
<keyword evidence="2" id="KW-0813">Transport</keyword>
<evidence type="ECO:0000256" key="3">
    <source>
        <dbReference type="ARBA" id="ARBA00022692"/>
    </source>
</evidence>
<evidence type="ECO:0000259" key="7">
    <source>
        <dbReference type="PROSITE" id="PS50850"/>
    </source>
</evidence>
<feature type="transmembrane region" description="Helical" evidence="6">
    <location>
        <begin position="123"/>
        <end position="142"/>
    </location>
</feature>
<dbReference type="Pfam" id="PF07690">
    <property type="entry name" value="MFS_1"/>
    <property type="match status" value="1"/>
</dbReference>
<evidence type="ECO:0000313" key="8">
    <source>
        <dbReference type="EMBL" id="MFB9759780.1"/>
    </source>
</evidence>
<feature type="transmembrane region" description="Helical" evidence="6">
    <location>
        <begin position="94"/>
        <end position="117"/>
    </location>
</feature>
<evidence type="ECO:0000256" key="6">
    <source>
        <dbReference type="SAM" id="Phobius"/>
    </source>
</evidence>
<dbReference type="PROSITE" id="PS50850">
    <property type="entry name" value="MFS"/>
    <property type="match status" value="1"/>
</dbReference>
<feature type="transmembrane region" description="Helical" evidence="6">
    <location>
        <begin position="163"/>
        <end position="181"/>
    </location>
</feature>
<proteinExistence type="predicted"/>
<dbReference type="InterPro" id="IPR036259">
    <property type="entry name" value="MFS_trans_sf"/>
</dbReference>
<comment type="caution">
    <text evidence="8">The sequence shown here is derived from an EMBL/GenBank/DDBJ whole genome shotgun (WGS) entry which is preliminary data.</text>
</comment>
<keyword evidence="4 6" id="KW-1133">Transmembrane helix</keyword>
<dbReference type="InterPro" id="IPR011701">
    <property type="entry name" value="MFS"/>
</dbReference>
<evidence type="ECO:0000256" key="5">
    <source>
        <dbReference type="ARBA" id="ARBA00023136"/>
    </source>
</evidence>
<evidence type="ECO:0000313" key="9">
    <source>
        <dbReference type="Proteomes" id="UP001589609"/>
    </source>
</evidence>